<dbReference type="SUPFAM" id="SSF48264">
    <property type="entry name" value="Cytochrome P450"/>
    <property type="match status" value="1"/>
</dbReference>
<accession>A0AAV1C5B3</accession>
<sequence>MELINTCILGLFTFLLLAFYNYIFLRSKPHNKNQQPPPLAGGAWPVIGHLHLLGGPQAPHITLANLADKYGPIFTVKLGHYKAIIVSRWDIAKECFTTHDLQILTRPDSLVADLMSYDFAMFGFSPYGPYWREIRKLIAVELLSPRRLELLKTNRVSEVEMSSKELYEFWRSRKSKSSPDHKVVVDMKEWLGNHSLNTVLRMIAGQRYFVSIADHGDKEREEATRVQRVLREFLHFVGLFLPADSFPILKHFDFGGLQKKMKAISAEVDNLVGEWLKEHRQNRKSRQVSADHDFIDVMISMLEEAQIDADYDPDTIIKSTCINLIAGGSDSTTVTLTWAVARVMKNPQILEKVKAEVDFHVGKDRRVTDADIPKLVYLQAVVKETLRLYPAGPLGGPRELAQDANIGGYHVPKGTRVIVNLWKMHRDPDVWVDDPTEFKPERFLTTHKDFDVKGRNFELIPFSAGRRNCPGANLALQMVHLILGNLFHAFDLEIPNGRKIDLKESAGVTNHLVGPLELVLVPRLPANLY</sequence>
<dbReference type="GO" id="GO:0016705">
    <property type="term" value="F:oxidoreductase activity, acting on paired donors, with incorporation or reduction of molecular oxygen"/>
    <property type="evidence" value="ECO:0007669"/>
    <property type="project" value="InterPro"/>
</dbReference>
<dbReference type="PROSITE" id="PS00086">
    <property type="entry name" value="CYTOCHROME_P450"/>
    <property type="match status" value="1"/>
</dbReference>
<dbReference type="AlphaFoldDB" id="A0AAV1C5B3"/>
<evidence type="ECO:0000256" key="4">
    <source>
        <dbReference type="ARBA" id="ARBA00023002"/>
    </source>
</evidence>
<dbReference type="EMBL" id="OX459118">
    <property type="protein sequence ID" value="CAI9090233.1"/>
    <property type="molecule type" value="Genomic_DNA"/>
</dbReference>
<gene>
    <name evidence="10" type="ORF">OLC1_LOCUS2435</name>
</gene>
<dbReference type="GO" id="GO:0005506">
    <property type="term" value="F:iron ion binding"/>
    <property type="evidence" value="ECO:0007669"/>
    <property type="project" value="InterPro"/>
</dbReference>
<dbReference type="PANTHER" id="PTHR47947:SF39">
    <property type="entry name" value="CYTOCHROME P450"/>
    <property type="match status" value="1"/>
</dbReference>
<keyword evidence="11" id="KW-1185">Reference proteome</keyword>
<dbReference type="InterPro" id="IPR001128">
    <property type="entry name" value="Cyt_P450"/>
</dbReference>
<keyword evidence="3 7" id="KW-0479">Metal-binding</keyword>
<evidence type="ECO:0000256" key="9">
    <source>
        <dbReference type="SAM" id="Phobius"/>
    </source>
</evidence>
<dbReference type="GO" id="GO:0004497">
    <property type="term" value="F:monooxygenase activity"/>
    <property type="evidence" value="ECO:0007669"/>
    <property type="project" value="UniProtKB-KW"/>
</dbReference>
<dbReference type="InterPro" id="IPR036396">
    <property type="entry name" value="Cyt_P450_sf"/>
</dbReference>
<comment type="cofactor">
    <cofactor evidence="1 7">
        <name>heme</name>
        <dbReference type="ChEBI" id="CHEBI:30413"/>
    </cofactor>
</comment>
<evidence type="ECO:0000256" key="2">
    <source>
        <dbReference type="ARBA" id="ARBA00022617"/>
    </source>
</evidence>
<dbReference type="GO" id="GO:0020037">
    <property type="term" value="F:heme binding"/>
    <property type="evidence" value="ECO:0007669"/>
    <property type="project" value="InterPro"/>
</dbReference>
<keyword evidence="9" id="KW-0472">Membrane</keyword>
<evidence type="ECO:0000313" key="11">
    <source>
        <dbReference type="Proteomes" id="UP001161247"/>
    </source>
</evidence>
<dbReference type="InterPro" id="IPR050651">
    <property type="entry name" value="Plant_Cytochrome_P450_Monoox"/>
</dbReference>
<evidence type="ECO:0000256" key="3">
    <source>
        <dbReference type="ARBA" id="ARBA00022723"/>
    </source>
</evidence>
<dbReference type="Proteomes" id="UP001161247">
    <property type="component" value="Chromosome 1"/>
</dbReference>
<keyword evidence="2 7" id="KW-0349">Heme</keyword>
<evidence type="ECO:0000256" key="8">
    <source>
        <dbReference type="RuleBase" id="RU000461"/>
    </source>
</evidence>
<comment type="similarity">
    <text evidence="8">Belongs to the cytochrome P450 family.</text>
</comment>
<feature type="transmembrane region" description="Helical" evidence="9">
    <location>
        <begin position="7"/>
        <end position="25"/>
    </location>
</feature>
<name>A0AAV1C5B3_OLDCO</name>
<dbReference type="FunFam" id="1.10.630.10:FF:000026">
    <property type="entry name" value="Cytochrome P450 82C4"/>
    <property type="match status" value="1"/>
</dbReference>
<organism evidence="10 11">
    <name type="scientific">Oldenlandia corymbosa var. corymbosa</name>
    <dbReference type="NCBI Taxonomy" id="529605"/>
    <lineage>
        <taxon>Eukaryota</taxon>
        <taxon>Viridiplantae</taxon>
        <taxon>Streptophyta</taxon>
        <taxon>Embryophyta</taxon>
        <taxon>Tracheophyta</taxon>
        <taxon>Spermatophyta</taxon>
        <taxon>Magnoliopsida</taxon>
        <taxon>eudicotyledons</taxon>
        <taxon>Gunneridae</taxon>
        <taxon>Pentapetalae</taxon>
        <taxon>asterids</taxon>
        <taxon>lamiids</taxon>
        <taxon>Gentianales</taxon>
        <taxon>Rubiaceae</taxon>
        <taxon>Rubioideae</taxon>
        <taxon>Spermacoceae</taxon>
        <taxon>Hedyotis-Oldenlandia complex</taxon>
        <taxon>Oldenlandia</taxon>
    </lineage>
</organism>
<evidence type="ECO:0000256" key="7">
    <source>
        <dbReference type="PIRSR" id="PIRSR602401-1"/>
    </source>
</evidence>
<evidence type="ECO:0000256" key="6">
    <source>
        <dbReference type="ARBA" id="ARBA00023033"/>
    </source>
</evidence>
<reference evidence="10" key="1">
    <citation type="submission" date="2023-03" db="EMBL/GenBank/DDBJ databases">
        <authorList>
            <person name="Julca I."/>
        </authorList>
    </citation>
    <scope>NUCLEOTIDE SEQUENCE</scope>
</reference>
<keyword evidence="9" id="KW-0812">Transmembrane</keyword>
<dbReference type="Gene3D" id="1.10.630.10">
    <property type="entry name" value="Cytochrome P450"/>
    <property type="match status" value="1"/>
</dbReference>
<dbReference type="InterPro" id="IPR017972">
    <property type="entry name" value="Cyt_P450_CS"/>
</dbReference>
<dbReference type="PRINTS" id="PR00385">
    <property type="entry name" value="P450"/>
</dbReference>
<proteinExistence type="inferred from homology"/>
<keyword evidence="9" id="KW-1133">Transmembrane helix</keyword>
<keyword evidence="6 8" id="KW-0503">Monooxygenase</keyword>
<feature type="binding site" description="axial binding residue" evidence="7">
    <location>
        <position position="469"/>
    </location>
    <ligand>
        <name>heme</name>
        <dbReference type="ChEBI" id="CHEBI:30413"/>
    </ligand>
    <ligandPart>
        <name>Fe</name>
        <dbReference type="ChEBI" id="CHEBI:18248"/>
    </ligandPart>
</feature>
<keyword evidence="4 8" id="KW-0560">Oxidoreductase</keyword>
<dbReference type="InterPro" id="IPR002401">
    <property type="entry name" value="Cyt_P450_E_grp-I"/>
</dbReference>
<evidence type="ECO:0000256" key="5">
    <source>
        <dbReference type="ARBA" id="ARBA00023004"/>
    </source>
</evidence>
<evidence type="ECO:0000313" key="10">
    <source>
        <dbReference type="EMBL" id="CAI9090233.1"/>
    </source>
</evidence>
<protein>
    <submittedName>
        <fullName evidence="10">OLC1v1024961C1</fullName>
    </submittedName>
</protein>
<dbReference type="PRINTS" id="PR00463">
    <property type="entry name" value="EP450I"/>
</dbReference>
<keyword evidence="5 7" id="KW-0408">Iron</keyword>
<dbReference type="Pfam" id="PF00067">
    <property type="entry name" value="p450"/>
    <property type="match status" value="1"/>
</dbReference>
<dbReference type="PANTHER" id="PTHR47947">
    <property type="entry name" value="CYTOCHROME P450 82C3-RELATED"/>
    <property type="match status" value="1"/>
</dbReference>
<evidence type="ECO:0000256" key="1">
    <source>
        <dbReference type="ARBA" id="ARBA00001971"/>
    </source>
</evidence>